<evidence type="ECO:0000256" key="1">
    <source>
        <dbReference type="ARBA" id="ARBA00004141"/>
    </source>
</evidence>
<evidence type="ECO:0000313" key="7">
    <source>
        <dbReference type="EMBL" id="AAR38263.1"/>
    </source>
</evidence>
<feature type="transmembrane region" description="Helical" evidence="6">
    <location>
        <begin position="78"/>
        <end position="103"/>
    </location>
</feature>
<gene>
    <name evidence="7" type="ORF">MBMO_EBAC000-69B03.12</name>
</gene>
<comment type="similarity">
    <text evidence="2">Belongs to the PucC family.</text>
</comment>
<comment type="subcellular location">
    <subcellularLocation>
        <location evidence="1">Membrane</location>
        <topology evidence="1">Multi-pass membrane protein</topology>
    </subcellularLocation>
</comment>
<evidence type="ECO:0000256" key="4">
    <source>
        <dbReference type="ARBA" id="ARBA00022989"/>
    </source>
</evidence>
<dbReference type="Pfam" id="PF03209">
    <property type="entry name" value="PUCC"/>
    <property type="match status" value="1"/>
</dbReference>
<feature type="transmembrane region" description="Helical" evidence="6">
    <location>
        <begin position="333"/>
        <end position="356"/>
    </location>
</feature>
<feature type="transmembrane region" description="Helical" evidence="6">
    <location>
        <begin position="297"/>
        <end position="321"/>
    </location>
</feature>
<dbReference type="EMBL" id="AY458648">
    <property type="protein sequence ID" value="AAR38263.1"/>
    <property type="molecule type" value="Genomic_DNA"/>
</dbReference>
<dbReference type="PIRSF" id="PIRSF016565">
    <property type="entry name" value="PucC"/>
    <property type="match status" value="1"/>
</dbReference>
<accession>Q6SFF4</accession>
<dbReference type="PANTHER" id="PTHR23538:SF1">
    <property type="entry name" value="44.5 KD BACTERIOCHLOROPHYLL SYNTHASE SUBUNIT"/>
    <property type="match status" value="1"/>
</dbReference>
<feature type="transmembrane region" description="Helical" evidence="6">
    <location>
        <begin position="174"/>
        <end position="195"/>
    </location>
</feature>
<dbReference type="InterPro" id="IPR026036">
    <property type="entry name" value="PucC"/>
</dbReference>
<proteinExistence type="inferred from homology"/>
<dbReference type="CDD" id="cd06176">
    <property type="entry name" value="MFS_BCD_PucC-like"/>
    <property type="match status" value="1"/>
</dbReference>
<evidence type="ECO:0000256" key="2">
    <source>
        <dbReference type="ARBA" id="ARBA00008412"/>
    </source>
</evidence>
<protein>
    <submittedName>
        <fullName evidence="7">PucC family protein</fullName>
    </submittedName>
</protein>
<dbReference type="PANTHER" id="PTHR23538">
    <property type="entry name" value="44.5 KD BACTERIOCHLOROPHYLL SYNTHASE SUBUNIT"/>
    <property type="match status" value="1"/>
</dbReference>
<sequence length="452" mass="47351">MTTLQNLSWLGIARLGLIQTSLGAIIVLTTSTLNRVMVVEMALPAMLPGFLVAVHHFVQLARPRIGYGSDIGGRRTPWILGGMALLAMSGVVAAFGTVLMATSVITGSIVSFFGFFGIGLGSGATGTSLLVLLAKVVAPERKPAAATLVWFMMIAGFAVTAGVAGHYLDPFSPSRLLTVTATVSALAMIVTMLAIRNVEPSSYISQPTANTEKPAFSVALKKIWQERQARQFTMFVFFSMFAYSFQDLILEPYAGLVFGLSPGASTQLAGTQHAGVLLGMIAVAASGSLFSRHGVRLLRAWTVGGCIASGLVLLALASGGLNPETWHLSGNVFLLGFANGAFAVAAIATMMTLASAGQSGREGLRMGLWGAAQAIAFALGGFLGTVAVDVCQIWIDVPAHAYGLVFSFEAFMFLVAAWLGLGIGKAEQQEDLEKSAPSFGEIAMQEVMAGRN</sequence>
<dbReference type="InterPro" id="IPR036259">
    <property type="entry name" value="MFS_trans_sf"/>
</dbReference>
<reference evidence="7" key="2">
    <citation type="submission" date="2003-12" db="EMBL/GenBank/DDBJ databases">
        <title>Monterey Bay Coastal Ocean Microbial Observatory environmental clone sequencing.</title>
        <authorList>
            <person name="DeLong E.F."/>
        </authorList>
    </citation>
    <scope>NUCLEOTIDE SEQUENCE</scope>
</reference>
<evidence type="ECO:0000256" key="6">
    <source>
        <dbReference type="SAM" id="Phobius"/>
    </source>
</evidence>
<feature type="transmembrane region" description="Helical" evidence="6">
    <location>
        <begin position="401"/>
        <end position="421"/>
    </location>
</feature>
<feature type="transmembrane region" description="Helical" evidence="6">
    <location>
        <begin position="368"/>
        <end position="395"/>
    </location>
</feature>
<evidence type="ECO:0000256" key="5">
    <source>
        <dbReference type="ARBA" id="ARBA00023136"/>
    </source>
</evidence>
<organism evidence="7">
    <name type="scientific">uncultured marine bacterium 581</name>
    <dbReference type="NCBI Taxonomy" id="257401"/>
    <lineage>
        <taxon>Bacteria</taxon>
        <taxon>environmental samples</taxon>
    </lineage>
</organism>
<feature type="transmembrane region" description="Helical" evidence="6">
    <location>
        <begin position="41"/>
        <end position="58"/>
    </location>
</feature>
<dbReference type="Gene3D" id="1.20.1250.20">
    <property type="entry name" value="MFS general substrate transporter like domains"/>
    <property type="match status" value="1"/>
</dbReference>
<keyword evidence="5 6" id="KW-0472">Membrane</keyword>
<dbReference type="InterPro" id="IPR004896">
    <property type="entry name" value="PucC-rel"/>
</dbReference>
<evidence type="ECO:0000256" key="3">
    <source>
        <dbReference type="ARBA" id="ARBA00022692"/>
    </source>
</evidence>
<name>Q6SFF4_9BACT</name>
<reference evidence="7" key="1">
    <citation type="submission" date="2003-11" db="EMBL/GenBank/DDBJ databases">
        <authorList>
            <person name="Heidelberg J.F."/>
            <person name="Eisen J.A."/>
            <person name="Nelson W.C."/>
            <person name="DeLong E.F."/>
        </authorList>
    </citation>
    <scope>NUCLEOTIDE SEQUENCE</scope>
</reference>
<feature type="transmembrane region" description="Helical" evidence="6">
    <location>
        <begin position="145"/>
        <end position="168"/>
    </location>
</feature>
<keyword evidence="4 6" id="KW-1133">Transmembrane helix</keyword>
<feature type="transmembrane region" description="Helical" evidence="6">
    <location>
        <begin position="109"/>
        <end position="133"/>
    </location>
</feature>
<dbReference type="AlphaFoldDB" id="Q6SFF4"/>
<dbReference type="SUPFAM" id="SSF103473">
    <property type="entry name" value="MFS general substrate transporter"/>
    <property type="match status" value="1"/>
</dbReference>
<feature type="transmembrane region" description="Helical" evidence="6">
    <location>
        <begin position="232"/>
        <end position="250"/>
    </location>
</feature>
<feature type="transmembrane region" description="Helical" evidence="6">
    <location>
        <begin position="7"/>
        <end position="29"/>
    </location>
</feature>
<dbReference type="GO" id="GO:0016020">
    <property type="term" value="C:membrane"/>
    <property type="evidence" value="ECO:0007669"/>
    <property type="project" value="UniProtKB-SubCell"/>
</dbReference>
<keyword evidence="3 6" id="KW-0812">Transmembrane</keyword>
<feature type="transmembrane region" description="Helical" evidence="6">
    <location>
        <begin position="270"/>
        <end position="290"/>
    </location>
</feature>